<evidence type="ECO:0000256" key="16">
    <source>
        <dbReference type="RuleBase" id="RU003945"/>
    </source>
</evidence>
<evidence type="ECO:0000256" key="1">
    <source>
        <dbReference type="ARBA" id="ARBA00004651"/>
    </source>
</evidence>
<feature type="region of interest" description="Disordered" evidence="17">
    <location>
        <begin position="269"/>
        <end position="367"/>
    </location>
</feature>
<dbReference type="InterPro" id="IPR001708">
    <property type="entry name" value="YidC/ALB3/OXA1/COX18"/>
</dbReference>
<evidence type="ECO:0000256" key="17">
    <source>
        <dbReference type="SAM" id="MobiDB-lite"/>
    </source>
</evidence>
<keyword evidence="4" id="KW-0813">Transport</keyword>
<comment type="subunit">
    <text evidence="12">Interacts with the Sec translocase complex via SecD. Specifically interacts with transmembrane segments of nascent integral membrane proteins during membrane integration.</text>
</comment>
<keyword evidence="7" id="KW-0653">Protein transport</keyword>
<dbReference type="NCBIfam" id="TIGR03592">
    <property type="entry name" value="yidC_oxa1_cterm"/>
    <property type="match status" value="1"/>
</dbReference>
<dbReference type="InterPro" id="IPR047196">
    <property type="entry name" value="YidC_ALB_C"/>
</dbReference>
<keyword evidence="9 18" id="KW-0472">Membrane</keyword>
<evidence type="ECO:0000256" key="11">
    <source>
        <dbReference type="ARBA" id="ARBA00025034"/>
    </source>
</evidence>
<evidence type="ECO:0000256" key="14">
    <source>
        <dbReference type="ARBA" id="ARBA00033245"/>
    </source>
</evidence>
<dbReference type="NCBIfam" id="NF002899">
    <property type="entry name" value="PRK03449.1"/>
    <property type="match status" value="1"/>
</dbReference>
<feature type="transmembrane region" description="Helical" evidence="18">
    <location>
        <begin position="30"/>
        <end position="52"/>
    </location>
</feature>
<evidence type="ECO:0000256" key="6">
    <source>
        <dbReference type="ARBA" id="ARBA00022692"/>
    </source>
</evidence>
<keyword evidence="8 18" id="KW-1133">Transmembrane helix</keyword>
<comment type="subcellular location">
    <subcellularLocation>
        <location evidence="1">Cell membrane</location>
        <topology evidence="1">Multi-pass membrane protein</topology>
    </subcellularLocation>
    <subcellularLocation>
        <location evidence="16">Membrane</location>
        <topology evidence="16">Multi-pass membrane protein</topology>
    </subcellularLocation>
</comment>
<accession>A0ABT7M2F7</accession>
<keyword evidence="6 16" id="KW-0812">Transmembrane</keyword>
<evidence type="ECO:0000256" key="13">
    <source>
        <dbReference type="ARBA" id="ARBA00031538"/>
    </source>
</evidence>
<keyword evidence="5" id="KW-1003">Cell membrane</keyword>
<evidence type="ECO:0000256" key="2">
    <source>
        <dbReference type="ARBA" id="ARBA00010527"/>
    </source>
</evidence>
<evidence type="ECO:0000313" key="20">
    <source>
        <dbReference type="EMBL" id="MDL5154853.1"/>
    </source>
</evidence>
<evidence type="ECO:0000256" key="8">
    <source>
        <dbReference type="ARBA" id="ARBA00022989"/>
    </source>
</evidence>
<dbReference type="PANTHER" id="PTHR12428">
    <property type="entry name" value="OXA1"/>
    <property type="match status" value="1"/>
</dbReference>
<dbReference type="InterPro" id="IPR028055">
    <property type="entry name" value="YidC/Oxa/ALB_C"/>
</dbReference>
<dbReference type="CDD" id="cd20070">
    <property type="entry name" value="5TM_YidC_Alb3"/>
    <property type="match status" value="1"/>
</dbReference>
<evidence type="ECO:0000256" key="4">
    <source>
        <dbReference type="ARBA" id="ARBA00022448"/>
    </source>
</evidence>
<feature type="transmembrane region" description="Helical" evidence="18">
    <location>
        <begin position="95"/>
        <end position="118"/>
    </location>
</feature>
<feature type="compositionally biased region" description="Acidic residues" evidence="17">
    <location>
        <begin position="296"/>
        <end position="305"/>
    </location>
</feature>
<feature type="transmembrane region" description="Helical" evidence="18">
    <location>
        <begin position="216"/>
        <end position="241"/>
    </location>
</feature>
<feature type="transmembrane region" description="Helical" evidence="18">
    <location>
        <begin position="5"/>
        <end position="24"/>
    </location>
</feature>
<evidence type="ECO:0000256" key="18">
    <source>
        <dbReference type="SAM" id="Phobius"/>
    </source>
</evidence>
<gene>
    <name evidence="20" type="primary">yidC</name>
    <name evidence="20" type="ORF">QRT03_02715</name>
</gene>
<evidence type="ECO:0000256" key="12">
    <source>
        <dbReference type="ARBA" id="ARBA00026028"/>
    </source>
</evidence>
<feature type="compositionally biased region" description="Gly residues" evidence="17">
    <location>
        <begin position="339"/>
        <end position="351"/>
    </location>
</feature>
<dbReference type="Proteomes" id="UP001231924">
    <property type="component" value="Unassembled WGS sequence"/>
</dbReference>
<sequence>MLNFIYYPVSGILWFWHKVFGFLFGADNGFAWALAVIFLVFTLRALLFKPFVSQVRSMRKMQEFQPQIKKLQEKYKNDRQKLAEEMQKLQKEHGVNPLGGCLPVLVQVPVFIGLFHVLRGFRLDYAYNYVFSYADIQSFDNATIFGAKLSDAISGNLQAVGSFSLNFSDFNAHVIPVALPLMIVASVATHFTARVSAAHQSPAAAANPQAAIMQKLTMWLFPLGVLVFGVFFPIAILLYWLSNNSWTLTQQYLVYGKIAREEEEQRAQAAAQRDLLAPKPGQKPKRVTASGNGSEPADEPQDEATVEAAPSKPRPGARPTTGKSSGRAAPGKVNSPAGKSGGGSSKNGRGSGQLASSRPGKKSKKRR</sequence>
<dbReference type="Pfam" id="PF02096">
    <property type="entry name" value="60KD_IMP"/>
    <property type="match status" value="1"/>
</dbReference>
<comment type="caution">
    <text evidence="20">The sequence shown here is derived from an EMBL/GenBank/DDBJ whole genome shotgun (WGS) entry which is preliminary data.</text>
</comment>
<evidence type="ECO:0000256" key="15">
    <source>
        <dbReference type="ARBA" id="ARBA00033342"/>
    </source>
</evidence>
<proteinExistence type="inferred from homology"/>
<dbReference type="RefSeq" id="WP_286050910.1">
    <property type="nucleotide sequence ID" value="NZ_JASVWF010000001.1"/>
</dbReference>
<evidence type="ECO:0000256" key="10">
    <source>
        <dbReference type="ARBA" id="ARBA00023186"/>
    </source>
</evidence>
<keyword evidence="10" id="KW-0143">Chaperone</keyword>
<evidence type="ECO:0000259" key="19">
    <source>
        <dbReference type="Pfam" id="PF02096"/>
    </source>
</evidence>
<evidence type="ECO:0000256" key="5">
    <source>
        <dbReference type="ARBA" id="ARBA00022475"/>
    </source>
</evidence>
<evidence type="ECO:0000256" key="9">
    <source>
        <dbReference type="ARBA" id="ARBA00023136"/>
    </source>
</evidence>
<comment type="similarity">
    <text evidence="2">Belongs to the OXA1/ALB3/YidC family. Type 1 subfamily.</text>
</comment>
<feature type="domain" description="Membrane insertase YidC/Oxa/ALB C-terminal" evidence="19">
    <location>
        <begin position="32"/>
        <end position="255"/>
    </location>
</feature>
<reference evidence="20 21" key="1">
    <citation type="submission" date="2023-06" db="EMBL/GenBank/DDBJ databases">
        <title>Actinomycetospora Odt1-22.</title>
        <authorList>
            <person name="Supong K."/>
        </authorList>
    </citation>
    <scope>NUCLEOTIDE SEQUENCE [LARGE SCALE GENOMIC DNA]</scope>
    <source>
        <strain evidence="20 21">Odt1-22</strain>
    </source>
</reference>
<dbReference type="EMBL" id="JASVWF010000001">
    <property type="protein sequence ID" value="MDL5154853.1"/>
    <property type="molecule type" value="Genomic_DNA"/>
</dbReference>
<protein>
    <recommendedName>
        <fullName evidence="3">Membrane protein insertase YidC</fullName>
    </recommendedName>
    <alternativeName>
        <fullName evidence="15">Foldase YidC</fullName>
    </alternativeName>
    <alternativeName>
        <fullName evidence="14">Membrane integrase YidC</fullName>
    </alternativeName>
    <alternativeName>
        <fullName evidence="13">Membrane protein YidC</fullName>
    </alternativeName>
</protein>
<comment type="function">
    <text evidence="11">Required for the insertion and/or proper folding and/or complex formation of integral membrane proteins into the membrane. Involved in integration of membrane proteins that insert both dependently and independently of the Sec translocase complex, as well as at least some lipoproteins. Aids folding of multispanning membrane proteins.</text>
</comment>
<organism evidence="20 21">
    <name type="scientific">Actinomycetospora termitidis</name>
    <dbReference type="NCBI Taxonomy" id="3053470"/>
    <lineage>
        <taxon>Bacteria</taxon>
        <taxon>Bacillati</taxon>
        <taxon>Actinomycetota</taxon>
        <taxon>Actinomycetes</taxon>
        <taxon>Pseudonocardiales</taxon>
        <taxon>Pseudonocardiaceae</taxon>
        <taxon>Actinomycetospora</taxon>
    </lineage>
</organism>
<evidence type="ECO:0000313" key="21">
    <source>
        <dbReference type="Proteomes" id="UP001231924"/>
    </source>
</evidence>
<keyword evidence="21" id="KW-1185">Reference proteome</keyword>
<evidence type="ECO:0000256" key="3">
    <source>
        <dbReference type="ARBA" id="ARBA00015325"/>
    </source>
</evidence>
<dbReference type="PANTHER" id="PTHR12428:SF65">
    <property type="entry name" value="CYTOCHROME C OXIDASE ASSEMBLY PROTEIN COX18, MITOCHONDRIAL"/>
    <property type="match status" value="1"/>
</dbReference>
<evidence type="ECO:0000256" key="7">
    <source>
        <dbReference type="ARBA" id="ARBA00022927"/>
    </source>
</evidence>
<name>A0ABT7M2F7_9PSEU</name>